<evidence type="ECO:0000313" key="1">
    <source>
        <dbReference type="EMBL" id="AWX45119.1"/>
    </source>
</evidence>
<evidence type="ECO:0000313" key="2">
    <source>
        <dbReference type="Proteomes" id="UP000248536"/>
    </source>
</evidence>
<keyword evidence="2" id="KW-1185">Reference proteome</keyword>
<dbReference type="Proteomes" id="UP000248536">
    <property type="component" value="Chromosome"/>
</dbReference>
<name>A0A2Z4LTQ6_9FLAO</name>
<reference evidence="1 2" key="1">
    <citation type="submission" date="2018-06" db="EMBL/GenBank/DDBJ databases">
        <title>Spongiibacterium sp. HME9304 Genome sequencing and assembly.</title>
        <authorList>
            <person name="Kang H."/>
            <person name="Kim H."/>
            <person name="Joh K."/>
        </authorList>
    </citation>
    <scope>NUCLEOTIDE SEQUENCE [LARGE SCALE GENOMIC DNA]</scope>
    <source>
        <strain evidence="1 2">HME9304</strain>
    </source>
</reference>
<dbReference type="EMBL" id="CP030104">
    <property type="protein sequence ID" value="AWX45119.1"/>
    <property type="molecule type" value="Genomic_DNA"/>
</dbReference>
<sequence>MLLVIAQNIGFTQDFPKITPPSPEATALAKFTEIPVSHYTGVPNISIPIHTIQQNGINIPVSLNYHSRGIKVEEIAPRYGLGWALQYGGSISRQTRGETDESQYGYLNNNYDMDFFTDANKRGDVQDTYTFNQEYDFTPDLFHFNVNGIGGKFIIDKADGEVLVQGLDDIDITYLNQGVGNLNGIDRFVITDKHGNKFYFGVSKDGNRTARNYDDLIEGSRIPMYGGRDPFAPTSEDYFNSWQLMEIETSYGDMIEFHYYQQPEASYTFRHLYDKIESESQVPVHYTMKLRMYQYQLSEIRFNKGKLVFQRSLAEREDLHGSYTLDKIGLYDKQDNPIKSYELGYMYTTSIADNNVHDYLELEEPRANKRLFLSSIQETAPNQEQLPPYIFEYSTVQLPNRFSNSQDLWGYFNGKNNGQYLTFFDYGQNSVDRTVDVLKAEAGLLKKITYPTKGSTNFVYEQNKAIPPLEFAEIVFQNVNPIVDKGVVLSHIAFNEYYDDVANKYERPFTIGEGLVGNLSSDVSFNDTNLCLDDEFDQGCKFRVFIEGNNIFFELFLGENENSINISPGAYKLIVEPQFEHDPLDPENDGFTAYISWVEEEDANEIVYAGGKRIKKINYDDANGSVRTKEYEYLDNLGNTSGRIFGLPNFYAISDQIGDFVILEAFGSVPGSPLGTPQGNSVGYAKVTEYYGKNNTNSGKTEYDFSVIPDAGKYYEFPYPLPTDNEWLRGKMLKSEVFKKNTGIGYTLLKKMENTYLYGGILDNYEFPPPIFNPGGYKMYCNSDSDPGYSKDRRRYHLPLIQFIEPDDDNCNFIGGLAYSTYYLTGGTLNLGKSLETSYFEDGLELTTTTEYFYDYDEHYQLSTVKTIDSEEITRVRKMYYATDVNDVELLNRHRLSEVVRQETYMDVNNDDILQATELLSKKETRFRLWDNNQYLSEFVKSQKGMGPFENRIAFTGYDHFGNPLQLSKTDGAPISYIWGYNKQYPIAKIENASYADIFTALGITMADLKAFNEDNLEDINNLRNNPLLPGAMITTYAYRPLVGIMNVTDTKGYKISYEYDAFNRLKEVEDHNSRLLSEYQYKYKDQ</sequence>
<organism evidence="1 2">
    <name type="scientific">Flagellimonas maritima</name>
    <dbReference type="NCBI Taxonomy" id="1383885"/>
    <lineage>
        <taxon>Bacteria</taxon>
        <taxon>Pseudomonadati</taxon>
        <taxon>Bacteroidota</taxon>
        <taxon>Flavobacteriia</taxon>
        <taxon>Flavobacteriales</taxon>
        <taxon>Flavobacteriaceae</taxon>
        <taxon>Flagellimonas</taxon>
    </lineage>
</organism>
<dbReference type="AlphaFoldDB" id="A0A2Z4LTQ6"/>
<proteinExistence type="predicted"/>
<protein>
    <recommendedName>
        <fullName evidence="3">YD repeat-containing protein</fullName>
    </recommendedName>
</protein>
<gene>
    <name evidence="1" type="ORF">HME9304_02129</name>
</gene>
<accession>A0A2Z4LTQ6</accession>
<evidence type="ECO:0008006" key="3">
    <source>
        <dbReference type="Google" id="ProtNLM"/>
    </source>
</evidence>
<dbReference type="KEGG" id="spon:HME9304_02129"/>